<evidence type="ECO:0000259" key="1">
    <source>
        <dbReference type="Pfam" id="PF01863"/>
    </source>
</evidence>
<dbReference type="EMBL" id="CVUD02000033">
    <property type="protein sequence ID" value="SEH58198.1"/>
    <property type="molecule type" value="Genomic_DNA"/>
</dbReference>
<dbReference type="Proteomes" id="UP000198559">
    <property type="component" value="Unassembled WGS sequence"/>
</dbReference>
<accession>A0A1H6JBS8</accession>
<dbReference type="Proteomes" id="UP000198988">
    <property type="component" value="Unassembled WGS sequence"/>
</dbReference>
<dbReference type="PANTHER" id="PTHR30399:SF1">
    <property type="entry name" value="UTP PYROPHOSPHATASE"/>
    <property type="match status" value="1"/>
</dbReference>
<feature type="domain" description="YgjP-like metallopeptidase" evidence="1">
    <location>
        <begin position="17"/>
        <end position="215"/>
    </location>
</feature>
<dbReference type="OrthoDB" id="9811177at2"/>
<reference evidence="2" key="1">
    <citation type="submission" date="2016-06" db="EMBL/GenBank/DDBJ databases">
        <authorList>
            <person name="Olsen C.W."/>
            <person name="Carey S."/>
            <person name="Hinshaw L."/>
            <person name="Karasin A.I."/>
        </authorList>
    </citation>
    <scope>NUCLEOTIDE SEQUENCE [LARGE SCALE GENOMIC DNA]</scope>
    <source>
        <strain evidence="3">BazSymA</strain>
        <strain evidence="2">BazSymB</strain>
    </source>
</reference>
<dbReference type="Gene3D" id="3.30.2010.10">
    <property type="entry name" value="Metalloproteases ('zincins'), catalytic domain"/>
    <property type="match status" value="1"/>
</dbReference>
<dbReference type="Pfam" id="PF01863">
    <property type="entry name" value="YgjP-like"/>
    <property type="match status" value="1"/>
</dbReference>
<sequence length="223" mass="26215">MLGLGLVEYKLIRSKRKTLSLQIDKDGALSVRAPMHLSVKKIESFICEKQLWIETKQTQIRATKPDKINYQAGEYFLFLGCLYPLKLDNTEVPVRLNNKKFYLSTIYDAAAAFHWFYKKEFIKIALPRLEYYSQKHNLIFNQVRFKAQKTRWGSCSSQNNINLNYLLMMAPMWVIDAVIAHELAHIAHKNHSKDFYQLLDSMISTRKQADIWLQDNTQKLHNL</sequence>
<dbReference type="InterPro" id="IPR053136">
    <property type="entry name" value="UTP_pyrophosphatase-like"/>
</dbReference>
<name>A0A1H6JBS8_9GAMM</name>
<evidence type="ECO:0000313" key="3">
    <source>
        <dbReference type="EMBL" id="SEH84152.1"/>
    </source>
</evidence>
<proteinExistence type="predicted"/>
<dbReference type="RefSeq" id="WP_090716213.1">
    <property type="nucleotide sequence ID" value="NZ_CAESAP020000233.1"/>
</dbReference>
<evidence type="ECO:0000313" key="5">
    <source>
        <dbReference type="Proteomes" id="UP000198988"/>
    </source>
</evidence>
<reference evidence="4 5" key="2">
    <citation type="submission" date="2016-06" db="EMBL/GenBank/DDBJ databases">
        <authorList>
            <person name="Petersen J."/>
            <person name="Sayavedra L."/>
        </authorList>
    </citation>
    <scope>NUCLEOTIDE SEQUENCE [LARGE SCALE GENOMIC DNA]</scope>
    <source>
        <strain evidence="5">BazSymA</strain>
        <strain evidence="4">BazSymB</strain>
    </source>
</reference>
<protein>
    <submittedName>
        <fullName evidence="2">Metal-dependent hydrolase</fullName>
    </submittedName>
</protein>
<keyword evidence="2" id="KW-0378">Hydrolase</keyword>
<dbReference type="InterPro" id="IPR002725">
    <property type="entry name" value="YgjP-like_metallopeptidase"/>
</dbReference>
<dbReference type="EMBL" id="CDSC02000257">
    <property type="protein sequence ID" value="SEH84152.1"/>
    <property type="molecule type" value="Genomic_DNA"/>
</dbReference>
<evidence type="ECO:0000313" key="2">
    <source>
        <dbReference type="EMBL" id="SEH58198.1"/>
    </source>
</evidence>
<dbReference type="GO" id="GO:0016787">
    <property type="term" value="F:hydrolase activity"/>
    <property type="evidence" value="ECO:0007669"/>
    <property type="project" value="UniProtKB-KW"/>
</dbReference>
<organism evidence="2 4">
    <name type="scientific">Bathymodiolus azoricus thioautotrophic gill symbiont</name>
    <dbReference type="NCBI Taxonomy" id="235205"/>
    <lineage>
        <taxon>Bacteria</taxon>
        <taxon>Pseudomonadati</taxon>
        <taxon>Pseudomonadota</taxon>
        <taxon>Gammaproteobacteria</taxon>
        <taxon>sulfur-oxidizing symbionts</taxon>
    </lineage>
</organism>
<dbReference type="STRING" id="235205.BAZSYMB_SCAFFOLD00007_5"/>
<evidence type="ECO:0000313" key="4">
    <source>
        <dbReference type="Proteomes" id="UP000198559"/>
    </source>
</evidence>
<dbReference type="PANTHER" id="PTHR30399">
    <property type="entry name" value="UNCHARACTERIZED PROTEIN YGJP"/>
    <property type="match status" value="1"/>
</dbReference>
<dbReference type="CDD" id="cd07344">
    <property type="entry name" value="M48_yhfN_like"/>
    <property type="match status" value="1"/>
</dbReference>
<gene>
    <name evidence="3" type="ORF">BAZSYMA_ACONTIG02770_1</name>
    <name evidence="2" type="ORF">BAZSYMB_SCAFFOLD00007_5</name>
</gene>
<dbReference type="AlphaFoldDB" id="A0A1H6JBS8"/>